<keyword evidence="2" id="KW-1185">Reference proteome</keyword>
<proteinExistence type="predicted"/>
<dbReference type="RefSeq" id="WP_284351078.1">
    <property type="nucleotide sequence ID" value="NZ_BRXS01000005.1"/>
</dbReference>
<accession>A0AA37V7H3</accession>
<sequence length="430" mass="46368">MTAALLLSASAAGAQDGAHVHPAARHDAERARLSADVTALVVRALRSVEGRTIDEGYLTQPVVMGHAPLWGGRLRLTGTLNLEALTLRDGQLTPGSYGEGFVDRRHPHTFVHEAMASVEGRPLGPVRMSLAAGKGFVPFGTDDPMLRPFVLFPVNHHLAQLLERYVAIAGVRVPGALLEGATFGGDEPAGPWTWPRARRFGEAWAGRATLLPLELAGRARRAGPGALELSASHAWVPSPEEPTGVGLDQRKSSLAARWATADRAASDGAVTDSAAGGYALLEWARTDEVRGARRAFRYQSVLAEASAWRPVLGTPVALAARAERTGRPEEERLLDPFRTVRPHFEQNVLGITEWRILTLAASVRPRAGRLRLAPFVEAARAEPRALVRPSAFQPQLFYRARVQWTLAAGVRLGLGRPHGRMGRYGVAAAH</sequence>
<dbReference type="AlphaFoldDB" id="A0AA37V7H3"/>
<protein>
    <recommendedName>
        <fullName evidence="3">Porin</fullName>
    </recommendedName>
</protein>
<dbReference type="EMBL" id="BRXS01000005">
    <property type="protein sequence ID" value="GLC26621.1"/>
    <property type="molecule type" value="Genomic_DNA"/>
</dbReference>
<reference evidence="1" key="1">
    <citation type="submission" date="2022-08" db="EMBL/GenBank/DDBJ databases">
        <title>Draft genome sequencing of Roseisolibacter agri AW1220.</title>
        <authorList>
            <person name="Tobiishi Y."/>
            <person name="Tonouchi A."/>
        </authorList>
    </citation>
    <scope>NUCLEOTIDE SEQUENCE</scope>
    <source>
        <strain evidence="1">AW1220</strain>
    </source>
</reference>
<organism evidence="1 2">
    <name type="scientific">Roseisolibacter agri</name>
    <dbReference type="NCBI Taxonomy" id="2014610"/>
    <lineage>
        <taxon>Bacteria</taxon>
        <taxon>Pseudomonadati</taxon>
        <taxon>Gemmatimonadota</taxon>
        <taxon>Gemmatimonadia</taxon>
        <taxon>Gemmatimonadales</taxon>
        <taxon>Gemmatimonadaceae</taxon>
        <taxon>Roseisolibacter</taxon>
    </lineage>
</organism>
<comment type="caution">
    <text evidence="1">The sequence shown here is derived from an EMBL/GenBank/DDBJ whole genome shotgun (WGS) entry which is preliminary data.</text>
</comment>
<evidence type="ECO:0000313" key="2">
    <source>
        <dbReference type="Proteomes" id="UP001161325"/>
    </source>
</evidence>
<evidence type="ECO:0008006" key="3">
    <source>
        <dbReference type="Google" id="ProtNLM"/>
    </source>
</evidence>
<evidence type="ECO:0000313" key="1">
    <source>
        <dbReference type="EMBL" id="GLC26621.1"/>
    </source>
</evidence>
<dbReference type="Proteomes" id="UP001161325">
    <property type="component" value="Unassembled WGS sequence"/>
</dbReference>
<gene>
    <name evidence="1" type="ORF">rosag_31340</name>
</gene>
<name>A0AA37V7H3_9BACT</name>